<comment type="subcellular location">
    <subcellularLocation>
        <location evidence="2">Cytoplasm</location>
        <location evidence="2">Cytoskeleton</location>
        <location evidence="2">Cilium basal body</location>
    </subcellularLocation>
    <subcellularLocation>
        <location evidence="1">Cytoplasm</location>
        <location evidence="1">Cytoskeleton</location>
        <location evidence="1">Microtubule organizing center</location>
        <location evidence="1">Centrosome</location>
        <location evidence="1">Centriole</location>
    </subcellularLocation>
</comment>
<keyword evidence="5" id="KW-0206">Cytoskeleton</keyword>
<dbReference type="Proteomes" id="UP000681720">
    <property type="component" value="Unassembled WGS sequence"/>
</dbReference>
<evidence type="ECO:0000256" key="2">
    <source>
        <dbReference type="ARBA" id="ARBA00004120"/>
    </source>
</evidence>
<name>A0A8S2M242_9BILA</name>
<dbReference type="PANTHER" id="PTHR21502">
    <property type="entry name" value="ZINC FINGER PROTEIN DZIP1"/>
    <property type="match status" value="1"/>
</dbReference>
<feature type="coiled-coil region" evidence="8">
    <location>
        <begin position="132"/>
        <end position="170"/>
    </location>
</feature>
<evidence type="ECO:0000256" key="6">
    <source>
        <dbReference type="ARBA" id="ARBA00023273"/>
    </source>
</evidence>
<dbReference type="InterPro" id="IPR013087">
    <property type="entry name" value="Znf_C2H2_type"/>
</dbReference>
<evidence type="ECO:0000256" key="3">
    <source>
        <dbReference type="ARBA" id="ARBA00009131"/>
    </source>
</evidence>
<dbReference type="Pfam" id="PF13815">
    <property type="entry name" value="Dzip-like_N"/>
    <property type="match status" value="1"/>
</dbReference>
<dbReference type="PROSITE" id="PS00028">
    <property type="entry name" value="ZINC_FINGER_C2H2_1"/>
    <property type="match status" value="1"/>
</dbReference>
<evidence type="ECO:0000256" key="5">
    <source>
        <dbReference type="ARBA" id="ARBA00023212"/>
    </source>
</evidence>
<evidence type="ECO:0000256" key="4">
    <source>
        <dbReference type="ARBA" id="ARBA00023054"/>
    </source>
</evidence>
<dbReference type="InterPro" id="IPR051241">
    <property type="entry name" value="DZIP_RILPL"/>
</dbReference>
<evidence type="ECO:0000256" key="7">
    <source>
        <dbReference type="PROSITE-ProRule" id="PRU00042"/>
    </source>
</evidence>
<comment type="caution">
    <text evidence="10">The sequence shown here is derived from an EMBL/GenBank/DDBJ whole genome shotgun (WGS) entry which is preliminary data.</text>
</comment>
<protein>
    <recommendedName>
        <fullName evidence="9">C2H2-type domain-containing protein</fullName>
    </recommendedName>
</protein>
<reference evidence="10" key="1">
    <citation type="submission" date="2021-02" db="EMBL/GenBank/DDBJ databases">
        <authorList>
            <person name="Nowell W R."/>
        </authorList>
    </citation>
    <scope>NUCLEOTIDE SEQUENCE</scope>
</reference>
<feature type="domain" description="C2H2-type" evidence="9">
    <location>
        <begin position="175"/>
        <end position="203"/>
    </location>
</feature>
<sequence>MHNNYYTTSVTPQRAPAGFDMNHLYLSPSQQQVNRQGMFLKRNERIDWRRIAAVDVDRIARDMDFQTLQENLENITLCNIDAEVDTRVMDPNFVKLYKMAQLTIEYLLICQDQITSQLADYDQLKNRDFHDHEDARQQIEKLKHELAETKKELKKRRKMLETQQRMLMAQNSNYHTCPVCTHAFLSIAYLQAHINRRHPDYDPNRRREHDVDVEKEIQRLKDELHKKDVELQSIRIQKAVDEERIRDRDAELRQRKEDIQTLTTKITILDDRLLQMRSNPHTRSPSPHRQDVGLSELLKENKHLRADIEQLVSHLLFVLY</sequence>
<dbReference type="EMBL" id="CAJOBJ010002298">
    <property type="protein sequence ID" value="CAF3919644.1"/>
    <property type="molecule type" value="Genomic_DNA"/>
</dbReference>
<organism evidence="10 11">
    <name type="scientific">Rotaria magnacalcarata</name>
    <dbReference type="NCBI Taxonomy" id="392030"/>
    <lineage>
        <taxon>Eukaryota</taxon>
        <taxon>Metazoa</taxon>
        <taxon>Spiralia</taxon>
        <taxon>Gnathifera</taxon>
        <taxon>Rotifera</taxon>
        <taxon>Eurotatoria</taxon>
        <taxon>Bdelloidea</taxon>
        <taxon>Philodinida</taxon>
        <taxon>Philodinidae</taxon>
        <taxon>Rotaria</taxon>
    </lineage>
</organism>
<keyword evidence="5" id="KW-0963">Cytoplasm</keyword>
<evidence type="ECO:0000256" key="8">
    <source>
        <dbReference type="SAM" id="Coils"/>
    </source>
</evidence>
<keyword evidence="7" id="KW-0862">Zinc</keyword>
<evidence type="ECO:0000313" key="10">
    <source>
        <dbReference type="EMBL" id="CAF3919644.1"/>
    </source>
</evidence>
<dbReference type="PANTHER" id="PTHR21502:SF3">
    <property type="entry name" value="CILIUM ASSEMBLY PROTEIN DZIP1L"/>
    <property type="match status" value="1"/>
</dbReference>
<dbReference type="GO" id="GO:0005737">
    <property type="term" value="C:cytoplasm"/>
    <property type="evidence" value="ECO:0007669"/>
    <property type="project" value="TreeGrafter"/>
</dbReference>
<keyword evidence="7" id="KW-0863">Zinc-finger</keyword>
<gene>
    <name evidence="10" type="ORF">GIL414_LOCUS7505</name>
</gene>
<accession>A0A8S2M242</accession>
<evidence type="ECO:0000256" key="1">
    <source>
        <dbReference type="ARBA" id="ARBA00004114"/>
    </source>
</evidence>
<dbReference type="GO" id="GO:0036064">
    <property type="term" value="C:ciliary basal body"/>
    <property type="evidence" value="ECO:0007669"/>
    <property type="project" value="TreeGrafter"/>
</dbReference>
<dbReference type="InterPro" id="IPR032714">
    <property type="entry name" value="DZIP1_N"/>
</dbReference>
<keyword evidence="6" id="KW-0966">Cell projection</keyword>
<keyword evidence="7" id="KW-0479">Metal-binding</keyword>
<proteinExistence type="inferred from homology"/>
<dbReference type="GO" id="GO:0005814">
    <property type="term" value="C:centriole"/>
    <property type="evidence" value="ECO:0007669"/>
    <property type="project" value="UniProtKB-SubCell"/>
</dbReference>
<evidence type="ECO:0000259" key="9">
    <source>
        <dbReference type="PROSITE" id="PS50157"/>
    </source>
</evidence>
<keyword evidence="4 8" id="KW-0175">Coiled coil</keyword>
<dbReference type="GO" id="GO:0060271">
    <property type="term" value="P:cilium assembly"/>
    <property type="evidence" value="ECO:0007669"/>
    <property type="project" value="TreeGrafter"/>
</dbReference>
<comment type="similarity">
    <text evidence="3">Belongs to the DZIP C2H2-type zinc-finger protein family.</text>
</comment>
<dbReference type="GO" id="GO:0008270">
    <property type="term" value="F:zinc ion binding"/>
    <property type="evidence" value="ECO:0007669"/>
    <property type="project" value="UniProtKB-KW"/>
</dbReference>
<evidence type="ECO:0000313" key="11">
    <source>
        <dbReference type="Proteomes" id="UP000681720"/>
    </source>
</evidence>
<dbReference type="AlphaFoldDB" id="A0A8S2M242"/>
<dbReference type="PROSITE" id="PS50157">
    <property type="entry name" value="ZINC_FINGER_C2H2_2"/>
    <property type="match status" value="1"/>
</dbReference>